<dbReference type="EMBL" id="RZTZ01000001">
    <property type="protein sequence ID" value="RVT66975.1"/>
    <property type="molecule type" value="Genomic_DNA"/>
</dbReference>
<protein>
    <submittedName>
        <fullName evidence="1">Uncharacterized protein</fullName>
    </submittedName>
</protein>
<comment type="caution">
    <text evidence="1">The sequence shown here is derived from an EMBL/GenBank/DDBJ whole genome shotgun (WGS) entry which is preliminary data.</text>
</comment>
<accession>A0A3S2UYE5</accession>
<organism evidence="1 2">
    <name type="scientific">Niallia taxi</name>
    <dbReference type="NCBI Taxonomy" id="2499688"/>
    <lineage>
        <taxon>Bacteria</taxon>
        <taxon>Bacillati</taxon>
        <taxon>Bacillota</taxon>
        <taxon>Bacilli</taxon>
        <taxon>Bacillales</taxon>
        <taxon>Bacillaceae</taxon>
        <taxon>Niallia</taxon>
    </lineage>
</organism>
<dbReference type="Proteomes" id="UP000288024">
    <property type="component" value="Unassembled WGS sequence"/>
</dbReference>
<evidence type="ECO:0000313" key="1">
    <source>
        <dbReference type="EMBL" id="RVT66975.1"/>
    </source>
</evidence>
<dbReference type="AlphaFoldDB" id="A0A3S2UYE5"/>
<reference evidence="1 2" key="1">
    <citation type="submission" date="2019-01" db="EMBL/GenBank/DDBJ databases">
        <title>Bacillus sp. M5HDSG1-1, whole genome shotgun sequence.</title>
        <authorList>
            <person name="Tuo L."/>
        </authorList>
    </citation>
    <scope>NUCLEOTIDE SEQUENCE [LARGE SCALE GENOMIC DNA]</scope>
    <source>
        <strain evidence="1 2">M5HDSG1-1</strain>
    </source>
</reference>
<gene>
    <name evidence="1" type="ORF">EM808_00335</name>
</gene>
<dbReference type="RefSeq" id="WP_127734341.1">
    <property type="nucleotide sequence ID" value="NZ_RZTZ01000001.1"/>
</dbReference>
<name>A0A3S2UYE5_9BACI</name>
<sequence>MKKIGIKNWLLEVDVEKTAEYYRKEIEICDCSYCQNFASTVLSLEDEQISFFKNLGIMPEKPVMLSHFPTEADNNHQYIGFYHVVGRILTGETCTMTNWQDDHTYTLDKFAFCLSKENNQVPESFLEPVFQLNFETEIPWILEESGED</sequence>
<keyword evidence="2" id="KW-1185">Reference proteome</keyword>
<evidence type="ECO:0000313" key="2">
    <source>
        <dbReference type="Proteomes" id="UP000288024"/>
    </source>
</evidence>
<proteinExistence type="predicted"/>